<organism evidence="2 3">
    <name type="scientific">Tanacetum coccineum</name>
    <dbReference type="NCBI Taxonomy" id="301880"/>
    <lineage>
        <taxon>Eukaryota</taxon>
        <taxon>Viridiplantae</taxon>
        <taxon>Streptophyta</taxon>
        <taxon>Embryophyta</taxon>
        <taxon>Tracheophyta</taxon>
        <taxon>Spermatophyta</taxon>
        <taxon>Magnoliopsida</taxon>
        <taxon>eudicotyledons</taxon>
        <taxon>Gunneridae</taxon>
        <taxon>Pentapetalae</taxon>
        <taxon>asterids</taxon>
        <taxon>campanulids</taxon>
        <taxon>Asterales</taxon>
        <taxon>Asteraceae</taxon>
        <taxon>Asteroideae</taxon>
        <taxon>Anthemideae</taxon>
        <taxon>Anthemidinae</taxon>
        <taxon>Tanacetum</taxon>
    </lineage>
</organism>
<dbReference type="EMBL" id="BQNB010018733">
    <property type="protein sequence ID" value="GJT77667.1"/>
    <property type="molecule type" value="Genomic_DNA"/>
</dbReference>
<sequence>MPDRRLLELEDQINFLLKGPKPVPRASSTNVPQEYAKAISSNLYEPPWQNSFTFHERVRPNPQPEAPGTNFEARVRDYMTAHTERMERFENAIFKQREEINDKMAEIIENNGTTDKSVAETSKFDEQKPPKEVNKPNEGGRRADDDLVKGERENVIKNEEEGPAGVSRSMR</sequence>
<name>A0ABQ5GRS7_9ASTR</name>
<evidence type="ECO:0000313" key="2">
    <source>
        <dbReference type="EMBL" id="GJT77667.1"/>
    </source>
</evidence>
<protein>
    <submittedName>
        <fullName evidence="2">Uncharacterized protein</fullName>
    </submittedName>
</protein>
<keyword evidence="3" id="KW-1185">Reference proteome</keyword>
<reference evidence="2" key="2">
    <citation type="submission" date="2022-01" db="EMBL/GenBank/DDBJ databases">
        <authorList>
            <person name="Yamashiro T."/>
            <person name="Shiraishi A."/>
            <person name="Satake H."/>
            <person name="Nakayama K."/>
        </authorList>
    </citation>
    <scope>NUCLEOTIDE SEQUENCE</scope>
</reference>
<proteinExistence type="predicted"/>
<reference evidence="2" key="1">
    <citation type="journal article" date="2022" name="Int. J. Mol. Sci.">
        <title>Draft Genome of Tanacetum Coccineum: Genomic Comparison of Closely Related Tanacetum-Family Plants.</title>
        <authorList>
            <person name="Yamashiro T."/>
            <person name="Shiraishi A."/>
            <person name="Nakayama K."/>
            <person name="Satake H."/>
        </authorList>
    </citation>
    <scope>NUCLEOTIDE SEQUENCE</scope>
</reference>
<feature type="compositionally biased region" description="Polar residues" evidence="1">
    <location>
        <begin position="110"/>
        <end position="120"/>
    </location>
</feature>
<gene>
    <name evidence="2" type="ORF">Tco_1044392</name>
</gene>
<evidence type="ECO:0000313" key="3">
    <source>
        <dbReference type="Proteomes" id="UP001151760"/>
    </source>
</evidence>
<comment type="caution">
    <text evidence="2">The sequence shown here is derived from an EMBL/GenBank/DDBJ whole genome shotgun (WGS) entry which is preliminary data.</text>
</comment>
<accession>A0ABQ5GRS7</accession>
<evidence type="ECO:0000256" key="1">
    <source>
        <dbReference type="SAM" id="MobiDB-lite"/>
    </source>
</evidence>
<feature type="compositionally biased region" description="Basic and acidic residues" evidence="1">
    <location>
        <begin position="122"/>
        <end position="160"/>
    </location>
</feature>
<feature type="region of interest" description="Disordered" evidence="1">
    <location>
        <begin position="107"/>
        <end position="171"/>
    </location>
</feature>
<dbReference type="Proteomes" id="UP001151760">
    <property type="component" value="Unassembled WGS sequence"/>
</dbReference>